<dbReference type="GO" id="GO:0047693">
    <property type="term" value="F:ATP diphosphatase activity"/>
    <property type="evidence" value="ECO:0007669"/>
    <property type="project" value="UniProtKB-EC"/>
</dbReference>
<reference evidence="6" key="1">
    <citation type="submission" date="2022-06" db="EMBL/GenBank/DDBJ databases">
        <title>Limimaricola sediminis sp. nov., isolated from an intertidal sediment.</title>
        <authorList>
            <person name="Shao X."/>
        </authorList>
    </citation>
    <scope>NUCLEOTIDE SEQUENCE</scope>
    <source>
        <strain evidence="6">ASW11-118</strain>
    </source>
</reference>
<dbReference type="GO" id="GO:0046081">
    <property type="term" value="P:dUTP catabolic process"/>
    <property type="evidence" value="ECO:0007669"/>
    <property type="project" value="TreeGrafter"/>
</dbReference>
<evidence type="ECO:0000313" key="6">
    <source>
        <dbReference type="EMBL" id="MCP1169497.1"/>
    </source>
</evidence>
<dbReference type="PANTHER" id="PTHR30522:SF0">
    <property type="entry name" value="NUCLEOSIDE TRIPHOSPHATE PYROPHOSPHOHYDROLASE"/>
    <property type="match status" value="1"/>
</dbReference>
<dbReference type="InterPro" id="IPR004518">
    <property type="entry name" value="MazG-like_dom"/>
</dbReference>
<protein>
    <recommendedName>
        <fullName evidence="4">Nucleoside triphosphate pyrophosphohydrolase</fullName>
        <ecNumber evidence="3">3.6.1.8</ecNumber>
    </recommendedName>
</protein>
<evidence type="ECO:0000256" key="1">
    <source>
        <dbReference type="ARBA" id="ARBA00052141"/>
    </source>
</evidence>
<accession>A0A9X2JP06</accession>
<keyword evidence="7" id="KW-1185">Reference proteome</keyword>
<dbReference type="GO" id="GO:0046052">
    <property type="term" value="P:UTP catabolic process"/>
    <property type="evidence" value="ECO:0007669"/>
    <property type="project" value="TreeGrafter"/>
</dbReference>
<name>A0A9X2JP06_9RHOB</name>
<dbReference type="CDD" id="cd11529">
    <property type="entry name" value="NTP-PPase_MazG_Cterm"/>
    <property type="match status" value="1"/>
</dbReference>
<sequence>MPQTEPEIRDTDHAAAREIARLSAIMRALRNPDHGCPWDIEQDFASIAPYTIEEAYEVADAIAREDWPELRGELGDLLLQSVYHAQMATEAGHFDLAAVARAISDKMIARHPHVFGEESRDRTADEQIRAWEAIKAAERAGKSETGVLDGVALGLPALMRAAKLQKRAARVGFDWPQTAQVLDKLVEEARELVEARDTLGQDEIEAEMGDLLFVMANLARHLDVDPEVALRRSNDKFTRRFSYIESELQKRGKRPVESDLDEMDALWNEIRQAEKQGQKVSK</sequence>
<dbReference type="InterPro" id="IPR011551">
    <property type="entry name" value="NTP_PyrPHydrolase_MazG"/>
</dbReference>
<organism evidence="6 7">
    <name type="scientific">Limimaricola litoreus</name>
    <dbReference type="NCBI Taxonomy" id="2955316"/>
    <lineage>
        <taxon>Bacteria</taxon>
        <taxon>Pseudomonadati</taxon>
        <taxon>Pseudomonadota</taxon>
        <taxon>Alphaproteobacteria</taxon>
        <taxon>Rhodobacterales</taxon>
        <taxon>Paracoccaceae</taxon>
        <taxon>Limimaricola</taxon>
    </lineage>
</organism>
<dbReference type="AlphaFoldDB" id="A0A9X2JP06"/>
<proteinExistence type="inferred from homology"/>
<dbReference type="GO" id="GO:0006950">
    <property type="term" value="P:response to stress"/>
    <property type="evidence" value="ECO:0007669"/>
    <property type="project" value="UniProtKB-ARBA"/>
</dbReference>
<dbReference type="InterPro" id="IPR048015">
    <property type="entry name" value="NTP-PPase_MazG-like_N"/>
</dbReference>
<dbReference type="NCBIfam" id="TIGR00444">
    <property type="entry name" value="mazG"/>
    <property type="match status" value="1"/>
</dbReference>
<dbReference type="Pfam" id="PF03819">
    <property type="entry name" value="MazG"/>
    <property type="match status" value="2"/>
</dbReference>
<dbReference type="GO" id="GO:0046047">
    <property type="term" value="P:TTP catabolic process"/>
    <property type="evidence" value="ECO:0007669"/>
    <property type="project" value="TreeGrafter"/>
</dbReference>
<gene>
    <name evidence="6" type="primary">mazG</name>
    <name evidence="6" type="ORF">NHG85_13350</name>
</gene>
<keyword evidence="6" id="KW-0378">Hydrolase</keyword>
<evidence type="ECO:0000256" key="2">
    <source>
        <dbReference type="ARBA" id="ARBA00061115"/>
    </source>
</evidence>
<evidence type="ECO:0000256" key="3">
    <source>
        <dbReference type="ARBA" id="ARBA00066372"/>
    </source>
</evidence>
<dbReference type="FunFam" id="1.10.287.1080:FF:000001">
    <property type="entry name" value="Nucleoside triphosphate pyrophosphohydrolase"/>
    <property type="match status" value="1"/>
</dbReference>
<feature type="domain" description="NTP pyrophosphohydrolase MazG-like" evidence="5">
    <location>
        <begin position="42"/>
        <end position="115"/>
    </location>
</feature>
<dbReference type="FunFam" id="1.10.287.1080:FF:000003">
    <property type="entry name" value="Nucleoside triphosphate pyrophosphohydrolase"/>
    <property type="match status" value="1"/>
</dbReference>
<comment type="similarity">
    <text evidence="2">Belongs to the nucleoside triphosphate pyrophosphohydrolase family.</text>
</comment>
<dbReference type="SUPFAM" id="SSF101386">
    <property type="entry name" value="all-alpha NTP pyrophosphatases"/>
    <property type="match status" value="2"/>
</dbReference>
<dbReference type="InterPro" id="IPR048011">
    <property type="entry name" value="NTP-PPase_MazG-like_C"/>
</dbReference>
<comment type="catalytic activity">
    <reaction evidence="1">
        <text>ATP + H2O = AMP + diphosphate + H(+)</text>
        <dbReference type="Rhea" id="RHEA:14245"/>
        <dbReference type="ChEBI" id="CHEBI:15377"/>
        <dbReference type="ChEBI" id="CHEBI:15378"/>
        <dbReference type="ChEBI" id="CHEBI:30616"/>
        <dbReference type="ChEBI" id="CHEBI:33019"/>
        <dbReference type="ChEBI" id="CHEBI:456215"/>
        <dbReference type="EC" id="3.6.1.8"/>
    </reaction>
</comment>
<dbReference type="GO" id="GO:0006203">
    <property type="term" value="P:dGTP catabolic process"/>
    <property type="evidence" value="ECO:0007669"/>
    <property type="project" value="TreeGrafter"/>
</dbReference>
<evidence type="ECO:0000313" key="7">
    <source>
        <dbReference type="Proteomes" id="UP001139477"/>
    </source>
</evidence>
<dbReference type="GO" id="GO:0046076">
    <property type="term" value="P:dTTP catabolic process"/>
    <property type="evidence" value="ECO:0007669"/>
    <property type="project" value="TreeGrafter"/>
</dbReference>
<dbReference type="CDD" id="cd11528">
    <property type="entry name" value="NTP-PPase_MazG_Nterm"/>
    <property type="match status" value="1"/>
</dbReference>
<dbReference type="GO" id="GO:0046061">
    <property type="term" value="P:dATP catabolic process"/>
    <property type="evidence" value="ECO:0007669"/>
    <property type="project" value="TreeGrafter"/>
</dbReference>
<comment type="caution">
    <text evidence="6">The sequence shown here is derived from an EMBL/GenBank/DDBJ whole genome shotgun (WGS) entry which is preliminary data.</text>
</comment>
<evidence type="ECO:0000256" key="4">
    <source>
        <dbReference type="ARBA" id="ARBA00074799"/>
    </source>
</evidence>
<dbReference type="EMBL" id="JAMYXC010000207">
    <property type="protein sequence ID" value="MCP1169497.1"/>
    <property type="molecule type" value="Genomic_DNA"/>
</dbReference>
<feature type="domain" description="NTP pyrophosphohydrolase MazG-like" evidence="5">
    <location>
        <begin position="181"/>
        <end position="240"/>
    </location>
</feature>
<evidence type="ECO:0000259" key="5">
    <source>
        <dbReference type="Pfam" id="PF03819"/>
    </source>
</evidence>
<dbReference type="Gene3D" id="1.10.287.1080">
    <property type="entry name" value="MazG-like"/>
    <property type="match status" value="2"/>
</dbReference>
<dbReference type="Proteomes" id="UP001139477">
    <property type="component" value="Unassembled WGS sequence"/>
</dbReference>
<dbReference type="PANTHER" id="PTHR30522">
    <property type="entry name" value="NUCLEOSIDE TRIPHOSPHATE PYROPHOSPHOHYDROLASE"/>
    <property type="match status" value="1"/>
</dbReference>
<dbReference type="RefSeq" id="WP_253333169.1">
    <property type="nucleotide sequence ID" value="NZ_JAMYXC010000207.1"/>
</dbReference>
<dbReference type="EC" id="3.6.1.8" evidence="3"/>
<dbReference type="NCBIfam" id="NF007113">
    <property type="entry name" value="PRK09562.1"/>
    <property type="match status" value="1"/>
</dbReference>